<dbReference type="AlphaFoldDB" id="A0A183TRE1"/>
<reference evidence="4" key="1">
    <citation type="submission" date="2016-06" db="UniProtKB">
        <authorList>
            <consortium name="WormBaseParasite"/>
        </authorList>
    </citation>
    <scope>IDENTIFICATION</scope>
</reference>
<evidence type="ECO:0000256" key="1">
    <source>
        <dbReference type="SAM" id="MobiDB-lite"/>
    </source>
</evidence>
<sequence>MADWRTESQARPLRGIRARCCGKPRGGSGCASRMRPLPPPVFLTLSLQRAQHMVDVVELQLSKHRCVHQTVTRAVMHSVIGQVANHASNLTSHCLLSFSSFDEQGRVRYERESKLITLDSTKSDSASLMGRSTSFTTGQVDKLDSVAVTHRQGSLMRQQPRPKSTLSLVPEQPGSSTTTSHNGVGVAAPVSNNNSSLPTSSQIRTLPPGSRPPPPLPPRPLRPPRPPRPPEMANMPSPSRTVSLA</sequence>
<dbReference type="EMBL" id="UYSU01046071">
    <property type="protein sequence ID" value="VDM05425.1"/>
    <property type="molecule type" value="Genomic_DNA"/>
</dbReference>
<proteinExistence type="predicted"/>
<keyword evidence="3" id="KW-1185">Reference proteome</keyword>
<protein>
    <submittedName>
        <fullName evidence="4">Abi_HHR domain-containing protein</fullName>
    </submittedName>
</protein>
<dbReference type="Proteomes" id="UP000275846">
    <property type="component" value="Unassembled WGS sequence"/>
</dbReference>
<evidence type="ECO:0000313" key="3">
    <source>
        <dbReference type="Proteomes" id="UP000275846"/>
    </source>
</evidence>
<name>A0A183TRE1_SCHSO</name>
<evidence type="ECO:0000313" key="2">
    <source>
        <dbReference type="EMBL" id="VDM05425.1"/>
    </source>
</evidence>
<feature type="compositionally biased region" description="Pro residues" evidence="1">
    <location>
        <begin position="209"/>
        <end position="230"/>
    </location>
</feature>
<accession>A0A183TRE1</accession>
<gene>
    <name evidence="2" type="ORF">SSLN_LOCUS19039</name>
</gene>
<feature type="compositionally biased region" description="Polar residues" evidence="1">
    <location>
        <begin position="190"/>
        <end position="204"/>
    </location>
</feature>
<feature type="compositionally biased region" description="Polar residues" evidence="1">
    <location>
        <begin position="151"/>
        <end position="182"/>
    </location>
</feature>
<reference evidence="2 3" key="2">
    <citation type="submission" date="2018-11" db="EMBL/GenBank/DDBJ databases">
        <authorList>
            <consortium name="Pathogen Informatics"/>
        </authorList>
    </citation>
    <scope>NUCLEOTIDE SEQUENCE [LARGE SCALE GENOMIC DNA]</scope>
    <source>
        <strain evidence="2 3">NST_G2</strain>
    </source>
</reference>
<evidence type="ECO:0000313" key="4">
    <source>
        <dbReference type="WBParaSite" id="SSLN_0001976201-mRNA-1"/>
    </source>
</evidence>
<feature type="region of interest" description="Disordered" evidence="1">
    <location>
        <begin position="150"/>
        <end position="245"/>
    </location>
</feature>
<feature type="compositionally biased region" description="Polar residues" evidence="1">
    <location>
        <begin position="236"/>
        <end position="245"/>
    </location>
</feature>
<dbReference type="WBParaSite" id="SSLN_0001976201-mRNA-1">
    <property type="protein sequence ID" value="SSLN_0001976201-mRNA-1"/>
    <property type="gene ID" value="SSLN_0001976201"/>
</dbReference>
<organism evidence="4">
    <name type="scientific">Schistocephalus solidus</name>
    <name type="common">Tapeworm</name>
    <dbReference type="NCBI Taxonomy" id="70667"/>
    <lineage>
        <taxon>Eukaryota</taxon>
        <taxon>Metazoa</taxon>
        <taxon>Spiralia</taxon>
        <taxon>Lophotrochozoa</taxon>
        <taxon>Platyhelminthes</taxon>
        <taxon>Cestoda</taxon>
        <taxon>Eucestoda</taxon>
        <taxon>Diphyllobothriidea</taxon>
        <taxon>Diphyllobothriidae</taxon>
        <taxon>Schistocephalus</taxon>
    </lineage>
</organism>